<dbReference type="CDD" id="cd03049">
    <property type="entry name" value="GST_N_3"/>
    <property type="match status" value="1"/>
</dbReference>
<dbReference type="Pfam" id="PF13409">
    <property type="entry name" value="GST_N_2"/>
    <property type="match status" value="1"/>
</dbReference>
<dbReference type="InterPro" id="IPR050983">
    <property type="entry name" value="GST_Omega/HSP26"/>
</dbReference>
<evidence type="ECO:0000259" key="1">
    <source>
        <dbReference type="PROSITE" id="PS50404"/>
    </source>
</evidence>
<evidence type="ECO:0000313" key="3">
    <source>
        <dbReference type="Proteomes" id="UP000256971"/>
    </source>
</evidence>
<dbReference type="SUPFAM" id="SSF52833">
    <property type="entry name" value="Thioredoxin-like"/>
    <property type="match status" value="1"/>
</dbReference>
<keyword evidence="3" id="KW-1185">Reference proteome</keyword>
<proteinExistence type="predicted"/>
<reference evidence="2 3" key="1">
    <citation type="submission" date="2018-08" db="EMBL/GenBank/DDBJ databases">
        <title>Complete genome sequence of type strain Thalassospira indica MCCC 1A01103T, isolated from isolated from deep seawater of the Indian Ocean.</title>
        <authorList>
            <person name="Liu Y."/>
        </authorList>
    </citation>
    <scope>NUCLEOTIDE SEQUENCE [LARGE SCALE GENOMIC DNA]</scope>
    <source>
        <strain evidence="2 3">PB8BT</strain>
    </source>
</reference>
<dbReference type="Gene3D" id="3.40.30.10">
    <property type="entry name" value="Glutaredoxin"/>
    <property type="match status" value="1"/>
</dbReference>
<name>A0ABN5ND02_9PROT</name>
<feature type="domain" description="GST N-terminal" evidence="1">
    <location>
        <begin position="18"/>
        <end position="98"/>
    </location>
</feature>
<dbReference type="InterPro" id="IPR004045">
    <property type="entry name" value="Glutathione_S-Trfase_N"/>
</dbReference>
<protein>
    <submittedName>
        <fullName evidence="2">Glutathione S-transferase</fullName>
    </submittedName>
</protein>
<gene>
    <name evidence="2" type="ORF">DY252_01425</name>
</gene>
<sequence>MNASYGRRKCANGKGLWIMMQLYYAPTSPFSRKVRVVLRELGLEKQISEILIDPWTDEALRAHNPLAKVPTLILEDGMAVFESAVICDYLDQLAKSQGISKGVIPESGPARLSALKWQGLADGMMAATARLYADSQREDGDRSEIVMERQAQAITSGIEAILDGLPALRTEEPHLGTWSVLIALYYIDFRWPDRRFDIPVRVRDWMAIMSERESFTETTFHLPHDGD</sequence>
<accession>A0ABN5ND02</accession>
<dbReference type="PANTHER" id="PTHR43968">
    <property type="match status" value="1"/>
</dbReference>
<organism evidence="2 3">
    <name type="scientific">Thalassospira indica</name>
    <dbReference type="NCBI Taxonomy" id="1891279"/>
    <lineage>
        <taxon>Bacteria</taxon>
        <taxon>Pseudomonadati</taxon>
        <taxon>Pseudomonadota</taxon>
        <taxon>Alphaproteobacteria</taxon>
        <taxon>Rhodospirillales</taxon>
        <taxon>Thalassospiraceae</taxon>
        <taxon>Thalassospira</taxon>
    </lineage>
</organism>
<dbReference type="EMBL" id="CP031555">
    <property type="protein sequence ID" value="AXO13059.1"/>
    <property type="molecule type" value="Genomic_DNA"/>
</dbReference>
<dbReference type="PANTHER" id="PTHR43968:SF6">
    <property type="entry name" value="GLUTATHIONE S-TRANSFERASE OMEGA"/>
    <property type="match status" value="1"/>
</dbReference>
<dbReference type="Gene3D" id="1.20.1050.10">
    <property type="match status" value="1"/>
</dbReference>
<dbReference type="InterPro" id="IPR036249">
    <property type="entry name" value="Thioredoxin-like_sf"/>
</dbReference>
<dbReference type="PROSITE" id="PS50404">
    <property type="entry name" value="GST_NTER"/>
    <property type="match status" value="1"/>
</dbReference>
<evidence type="ECO:0000313" key="2">
    <source>
        <dbReference type="EMBL" id="AXO13059.1"/>
    </source>
</evidence>
<dbReference type="Proteomes" id="UP000256971">
    <property type="component" value="Chromosome"/>
</dbReference>